<evidence type="ECO:0000256" key="4">
    <source>
        <dbReference type="ARBA" id="ARBA00023163"/>
    </source>
</evidence>
<dbReference type="Proteomes" id="UP000199642">
    <property type="component" value="Unassembled WGS sequence"/>
</dbReference>
<dbReference type="RefSeq" id="WP_092790196.1">
    <property type="nucleotide sequence ID" value="NZ_FOPC01000004.1"/>
</dbReference>
<dbReference type="Pfam" id="PF22381">
    <property type="entry name" value="Staph_reg_Sar_Rot"/>
    <property type="match status" value="1"/>
</dbReference>
<protein>
    <recommendedName>
        <fullName evidence="6">HTH-type transcriptional regulator SarZ</fullName>
    </recommendedName>
    <alternativeName>
        <fullName evidence="7">Staphylococcal accessory regulator Z</fullName>
    </alternativeName>
</protein>
<dbReference type="SUPFAM" id="SSF46785">
    <property type="entry name" value="Winged helix' DNA-binding domain"/>
    <property type="match status" value="1"/>
</dbReference>
<evidence type="ECO:0000256" key="3">
    <source>
        <dbReference type="ARBA" id="ARBA00023125"/>
    </source>
</evidence>
<evidence type="ECO:0000256" key="5">
    <source>
        <dbReference type="ARBA" id="ARBA00046337"/>
    </source>
</evidence>
<dbReference type="PRINTS" id="PR00598">
    <property type="entry name" value="HTHMARR"/>
</dbReference>
<keyword evidence="10" id="KW-1185">Reference proteome</keyword>
<dbReference type="InterPro" id="IPR055166">
    <property type="entry name" value="Transc_reg_Sar_Rot_HTH"/>
</dbReference>
<dbReference type="GO" id="GO:0003677">
    <property type="term" value="F:DNA binding"/>
    <property type="evidence" value="ECO:0007669"/>
    <property type="project" value="UniProtKB-KW"/>
</dbReference>
<dbReference type="InterPro" id="IPR000835">
    <property type="entry name" value="HTH_MarR-typ"/>
</dbReference>
<organism evidence="9 10">
    <name type="scientific">Algoriphagus hitonicola</name>
    <dbReference type="NCBI Taxonomy" id="435880"/>
    <lineage>
        <taxon>Bacteria</taxon>
        <taxon>Pseudomonadati</taxon>
        <taxon>Bacteroidota</taxon>
        <taxon>Cytophagia</taxon>
        <taxon>Cytophagales</taxon>
        <taxon>Cyclobacteriaceae</taxon>
        <taxon>Algoriphagus</taxon>
    </lineage>
</organism>
<dbReference type="EMBL" id="FOPC01000004">
    <property type="protein sequence ID" value="SFG48091.1"/>
    <property type="molecule type" value="Genomic_DNA"/>
</dbReference>
<dbReference type="InterPro" id="IPR036388">
    <property type="entry name" value="WH-like_DNA-bd_sf"/>
</dbReference>
<dbReference type="GO" id="GO:0005737">
    <property type="term" value="C:cytoplasm"/>
    <property type="evidence" value="ECO:0007669"/>
    <property type="project" value="UniProtKB-SubCell"/>
</dbReference>
<dbReference type="Gene3D" id="1.10.10.10">
    <property type="entry name" value="Winged helix-like DNA-binding domain superfamily/Winged helix DNA-binding domain"/>
    <property type="match status" value="1"/>
</dbReference>
<evidence type="ECO:0000256" key="1">
    <source>
        <dbReference type="ARBA" id="ARBA00004496"/>
    </source>
</evidence>
<evidence type="ECO:0000256" key="2">
    <source>
        <dbReference type="ARBA" id="ARBA00023015"/>
    </source>
</evidence>
<comment type="similarity">
    <text evidence="5">Belongs to the SarZ family.</text>
</comment>
<keyword evidence="4" id="KW-0804">Transcription</keyword>
<keyword evidence="2" id="KW-0805">Transcription regulation</keyword>
<dbReference type="AlphaFoldDB" id="A0A1I2SDM5"/>
<evidence type="ECO:0000313" key="9">
    <source>
        <dbReference type="EMBL" id="SFG48091.1"/>
    </source>
</evidence>
<dbReference type="PANTHER" id="PTHR42756">
    <property type="entry name" value="TRANSCRIPTIONAL REGULATOR, MARR"/>
    <property type="match status" value="1"/>
</dbReference>
<reference evidence="10" key="1">
    <citation type="submission" date="2016-10" db="EMBL/GenBank/DDBJ databases">
        <authorList>
            <person name="Varghese N."/>
            <person name="Submissions S."/>
        </authorList>
    </citation>
    <scope>NUCLEOTIDE SEQUENCE [LARGE SCALE GENOMIC DNA]</scope>
    <source>
        <strain evidence="10">DSM 19315</strain>
    </source>
</reference>
<name>A0A1I2SDM5_9BACT</name>
<dbReference type="PROSITE" id="PS50995">
    <property type="entry name" value="HTH_MARR_2"/>
    <property type="match status" value="1"/>
</dbReference>
<dbReference type="InterPro" id="IPR036390">
    <property type="entry name" value="WH_DNA-bd_sf"/>
</dbReference>
<comment type="subcellular location">
    <subcellularLocation>
        <location evidence="1">Cytoplasm</location>
    </subcellularLocation>
</comment>
<dbReference type="SMART" id="SM00347">
    <property type="entry name" value="HTH_MARR"/>
    <property type="match status" value="1"/>
</dbReference>
<evidence type="ECO:0000313" key="10">
    <source>
        <dbReference type="Proteomes" id="UP000199642"/>
    </source>
</evidence>
<evidence type="ECO:0000256" key="7">
    <source>
        <dbReference type="ARBA" id="ARBA00047207"/>
    </source>
</evidence>
<dbReference type="STRING" id="435880.SAMN04487988_104137"/>
<dbReference type="PANTHER" id="PTHR42756:SF1">
    <property type="entry name" value="TRANSCRIPTIONAL REPRESSOR OF EMRAB OPERON"/>
    <property type="match status" value="1"/>
</dbReference>
<proteinExistence type="inferred from homology"/>
<evidence type="ECO:0000256" key="6">
    <source>
        <dbReference type="ARBA" id="ARBA00047188"/>
    </source>
</evidence>
<dbReference type="OrthoDB" id="9806864at2"/>
<accession>A0A1I2SDM5</accession>
<sequence>MNSISSFSLALYSSSRLLIQIFQEKLKSLDLTYTQFLTLSILWEEDGLFVNQIGERLELDSGTLTPLLKKLEAQNYVMRIRSEADERKVRIELTYPGKSLQTKTNALLSDLETELSFLEPDFVKSLNHSLQSLLEKLKSH</sequence>
<evidence type="ECO:0000259" key="8">
    <source>
        <dbReference type="PROSITE" id="PS50995"/>
    </source>
</evidence>
<gene>
    <name evidence="9" type="ORF">SAMN04487988_104137</name>
</gene>
<keyword evidence="3" id="KW-0238">DNA-binding</keyword>
<dbReference type="GO" id="GO:0003700">
    <property type="term" value="F:DNA-binding transcription factor activity"/>
    <property type="evidence" value="ECO:0007669"/>
    <property type="project" value="InterPro"/>
</dbReference>
<feature type="domain" description="HTH marR-type" evidence="8">
    <location>
        <begin position="1"/>
        <end position="139"/>
    </location>
</feature>